<name>A0A5B7E4Q1_PORTR</name>
<accession>A0A5B7E4Q1</accession>
<evidence type="ECO:0000256" key="1">
    <source>
        <dbReference type="SAM" id="MobiDB-lite"/>
    </source>
</evidence>
<organism evidence="2 3">
    <name type="scientific">Portunus trituberculatus</name>
    <name type="common">Swimming crab</name>
    <name type="synonym">Neptunus trituberculatus</name>
    <dbReference type="NCBI Taxonomy" id="210409"/>
    <lineage>
        <taxon>Eukaryota</taxon>
        <taxon>Metazoa</taxon>
        <taxon>Ecdysozoa</taxon>
        <taxon>Arthropoda</taxon>
        <taxon>Crustacea</taxon>
        <taxon>Multicrustacea</taxon>
        <taxon>Malacostraca</taxon>
        <taxon>Eumalacostraca</taxon>
        <taxon>Eucarida</taxon>
        <taxon>Decapoda</taxon>
        <taxon>Pleocyemata</taxon>
        <taxon>Brachyura</taxon>
        <taxon>Eubrachyura</taxon>
        <taxon>Portunoidea</taxon>
        <taxon>Portunidae</taxon>
        <taxon>Portuninae</taxon>
        <taxon>Portunus</taxon>
    </lineage>
</organism>
<feature type="region of interest" description="Disordered" evidence="1">
    <location>
        <begin position="86"/>
        <end position="132"/>
    </location>
</feature>
<proteinExistence type="predicted"/>
<comment type="caution">
    <text evidence="2">The sequence shown here is derived from an EMBL/GenBank/DDBJ whole genome shotgun (WGS) entry which is preliminary data.</text>
</comment>
<dbReference type="EMBL" id="VSRR010001795">
    <property type="protein sequence ID" value="MPC27734.1"/>
    <property type="molecule type" value="Genomic_DNA"/>
</dbReference>
<feature type="compositionally biased region" description="Basic and acidic residues" evidence="1">
    <location>
        <begin position="88"/>
        <end position="98"/>
    </location>
</feature>
<keyword evidence="3" id="KW-1185">Reference proteome</keyword>
<gene>
    <name evidence="2" type="ORF">E2C01_020912</name>
</gene>
<evidence type="ECO:0000313" key="3">
    <source>
        <dbReference type="Proteomes" id="UP000324222"/>
    </source>
</evidence>
<feature type="compositionally biased region" description="Basic and acidic residues" evidence="1">
    <location>
        <begin position="122"/>
        <end position="132"/>
    </location>
</feature>
<evidence type="ECO:0000313" key="2">
    <source>
        <dbReference type="EMBL" id="MPC27734.1"/>
    </source>
</evidence>
<reference evidence="2 3" key="1">
    <citation type="submission" date="2019-05" db="EMBL/GenBank/DDBJ databases">
        <title>Another draft genome of Portunus trituberculatus and its Hox gene families provides insights of decapod evolution.</title>
        <authorList>
            <person name="Jeong J.-H."/>
            <person name="Song I."/>
            <person name="Kim S."/>
            <person name="Choi T."/>
            <person name="Kim D."/>
            <person name="Ryu S."/>
            <person name="Kim W."/>
        </authorList>
    </citation>
    <scope>NUCLEOTIDE SEQUENCE [LARGE SCALE GENOMIC DNA]</scope>
    <source>
        <tissue evidence="2">Muscle</tissue>
    </source>
</reference>
<protein>
    <submittedName>
        <fullName evidence="2">Uncharacterized protein</fullName>
    </submittedName>
</protein>
<dbReference type="Proteomes" id="UP000324222">
    <property type="component" value="Unassembled WGS sequence"/>
</dbReference>
<sequence>MSLMRCVAPTQAVVTQQVTSQPTTICRNVTEGINLHTLQYHLITNTCDPRGMVVLVGDGGGAAPPCYVTDSWLWFLEDNVQSVGFGHEGVDQRDKESGKLVSTPIPTRQRHPRPRRSQQSGWRRESKGQSGS</sequence>
<dbReference type="AlphaFoldDB" id="A0A5B7E4Q1"/>